<reference evidence="5" key="2">
    <citation type="submission" date="2021-01" db="UniProtKB">
        <authorList>
            <consortium name="EnsemblPlants"/>
        </authorList>
    </citation>
    <scope>IDENTIFICATION</scope>
</reference>
<feature type="region of interest" description="Disordered" evidence="3">
    <location>
        <begin position="237"/>
        <end position="300"/>
    </location>
</feature>
<evidence type="ECO:0000259" key="4">
    <source>
        <dbReference type="Pfam" id="PF20160"/>
    </source>
</evidence>
<organism evidence="5 6">
    <name type="scientific">Quercus lobata</name>
    <name type="common">Valley oak</name>
    <dbReference type="NCBI Taxonomy" id="97700"/>
    <lineage>
        <taxon>Eukaryota</taxon>
        <taxon>Viridiplantae</taxon>
        <taxon>Streptophyta</taxon>
        <taxon>Embryophyta</taxon>
        <taxon>Tracheophyta</taxon>
        <taxon>Spermatophyta</taxon>
        <taxon>Magnoliopsida</taxon>
        <taxon>eudicotyledons</taxon>
        <taxon>Gunneridae</taxon>
        <taxon>Pentapetalae</taxon>
        <taxon>rosids</taxon>
        <taxon>fabids</taxon>
        <taxon>Fagales</taxon>
        <taxon>Fagaceae</taxon>
        <taxon>Quercus</taxon>
    </lineage>
</organism>
<name>A0A7N2LAU7_QUELO</name>
<evidence type="ECO:0000256" key="1">
    <source>
        <dbReference type="ARBA" id="ARBA00022614"/>
    </source>
</evidence>
<dbReference type="InterPro" id="IPR045344">
    <property type="entry name" value="C-JID"/>
</dbReference>
<dbReference type="Pfam" id="PF20160">
    <property type="entry name" value="C-JID"/>
    <property type="match status" value="1"/>
</dbReference>
<keyword evidence="6" id="KW-1185">Reference proteome</keyword>
<feature type="compositionally biased region" description="Acidic residues" evidence="3">
    <location>
        <begin position="279"/>
        <end position="288"/>
    </location>
</feature>
<dbReference type="Gramene" id="QL03p063704:mrna">
    <property type="protein sequence ID" value="QL03p063704:mrna"/>
    <property type="gene ID" value="QL03p063704"/>
</dbReference>
<reference evidence="5 6" key="1">
    <citation type="journal article" date="2016" name="G3 (Bethesda)">
        <title>First Draft Assembly and Annotation of the Genome of a California Endemic Oak Quercus lobata Nee (Fagaceae).</title>
        <authorList>
            <person name="Sork V.L."/>
            <person name="Fitz-Gibbon S.T."/>
            <person name="Puiu D."/>
            <person name="Crepeau M."/>
            <person name="Gugger P.F."/>
            <person name="Sherman R."/>
            <person name="Stevens K."/>
            <person name="Langley C.H."/>
            <person name="Pellegrini M."/>
            <person name="Salzberg S.L."/>
        </authorList>
    </citation>
    <scope>NUCLEOTIDE SEQUENCE [LARGE SCALE GENOMIC DNA]</scope>
    <source>
        <strain evidence="5 6">cv. SW786</strain>
    </source>
</reference>
<dbReference type="EnsemblPlants" id="QL03p063704:mrna">
    <property type="protein sequence ID" value="QL03p063704:mrna"/>
    <property type="gene ID" value="QL03p063704"/>
</dbReference>
<keyword evidence="1" id="KW-0433">Leucine-rich repeat</keyword>
<dbReference type="AlphaFoldDB" id="A0A7N2LAU7"/>
<evidence type="ECO:0000256" key="2">
    <source>
        <dbReference type="ARBA" id="ARBA00022737"/>
    </source>
</evidence>
<feature type="compositionally biased region" description="Basic and acidic residues" evidence="3">
    <location>
        <begin position="269"/>
        <end position="278"/>
    </location>
</feature>
<protein>
    <recommendedName>
        <fullName evidence="4">C-JID domain-containing protein</fullName>
    </recommendedName>
</protein>
<evidence type="ECO:0000313" key="5">
    <source>
        <dbReference type="EnsemblPlants" id="QL03p063704:mrna"/>
    </source>
</evidence>
<proteinExistence type="predicted"/>
<dbReference type="Proteomes" id="UP000594261">
    <property type="component" value="Chromosome 3"/>
</dbReference>
<dbReference type="InParanoid" id="A0A7N2LAU7"/>
<dbReference type="EMBL" id="LRBV02000003">
    <property type="status" value="NOT_ANNOTATED_CDS"/>
    <property type="molecule type" value="Genomic_DNA"/>
</dbReference>
<evidence type="ECO:0000313" key="6">
    <source>
        <dbReference type="Proteomes" id="UP000594261"/>
    </source>
</evidence>
<sequence>MRTRRVCALLGIDSGIGGATRDSNFSSIQFSVLDENELSNCINGGLDHWFQSNFQGYSSQRYIYNDCFPKCEIPEWFCHQSGSLLRIQLPPNLYTNSDWVGTALFATFTVHKHPTLILDNLDTEISHGFSCSLRSDMGSWTESNKHYITESEHNKFIWLKQRKFICIMHVPHARFSDKLNCSNLLTALFGSDSQDLMVQNCGYGLVYQQNVGELVQTLVQCSTMFSDNSDLIHQFTAHQSRTKQQSHDDDNVEGETSGTGGSNGTLRGLPEKIKQQSHDDDEDEDEGETSGTGGSNGTLRVPQYQEKVCATCYQKFIDAGGANPLLSSSRTL</sequence>
<accession>A0A7N2LAU7</accession>
<evidence type="ECO:0000256" key="3">
    <source>
        <dbReference type="SAM" id="MobiDB-lite"/>
    </source>
</evidence>
<feature type="domain" description="C-JID" evidence="4">
    <location>
        <begin position="68"/>
        <end position="211"/>
    </location>
</feature>
<keyword evidence="2" id="KW-0677">Repeat</keyword>